<feature type="domain" description="4Fe4S-binding SPASM" evidence="1">
    <location>
        <begin position="135"/>
        <end position="197"/>
    </location>
</feature>
<dbReference type="Gene3D" id="3.20.20.70">
    <property type="entry name" value="Aldolase class I"/>
    <property type="match status" value="1"/>
</dbReference>
<dbReference type="AlphaFoldDB" id="C9A5B8"/>
<dbReference type="Proteomes" id="UP000012675">
    <property type="component" value="Chromosome"/>
</dbReference>
<dbReference type="HOGENOM" id="CLU_1193303_0_0_9"/>
<accession>C9A5B8</accession>
<dbReference type="InterPro" id="IPR023885">
    <property type="entry name" value="4Fe4S-binding_SPASM_dom"/>
</dbReference>
<dbReference type="SUPFAM" id="SSF102114">
    <property type="entry name" value="Radical SAM enzymes"/>
    <property type="match status" value="1"/>
</dbReference>
<organism evidence="2 3">
    <name type="scientific">Enterococcus casseliflavus EC20</name>
    <dbReference type="NCBI Taxonomy" id="565655"/>
    <lineage>
        <taxon>Bacteria</taxon>
        <taxon>Bacillati</taxon>
        <taxon>Bacillota</taxon>
        <taxon>Bacilli</taxon>
        <taxon>Lactobacillales</taxon>
        <taxon>Enterococcaceae</taxon>
        <taxon>Enterococcus</taxon>
    </lineage>
</organism>
<dbReference type="PANTHER" id="PTHR11228:SF7">
    <property type="entry name" value="PQQA PEPTIDE CYCLASE"/>
    <property type="match status" value="1"/>
</dbReference>
<dbReference type="Pfam" id="PF13186">
    <property type="entry name" value="SPASM"/>
    <property type="match status" value="1"/>
</dbReference>
<keyword evidence="3" id="KW-1185">Reference proteome</keyword>
<reference evidence="2 3" key="2">
    <citation type="submission" date="2013-03" db="EMBL/GenBank/DDBJ databases">
        <title>The Genome Sequence of Enterococcus casseliflavus EC20 (899205).</title>
        <authorList>
            <consortium name="The Broad Institute Genomics Platform"/>
            <consortium name="The Broad Institute Genome Sequencing Center for Infectious Disease"/>
            <person name="Russ C."/>
            <person name="Feldgarden M."/>
            <person name="Gilmore M."/>
            <person name="Manson J."/>
            <person name="Palmer K."/>
            <person name="Carniol K."/>
            <person name="Walker B."/>
            <person name="Young S.K."/>
            <person name="Zeng Q."/>
            <person name="Gargeya S."/>
            <person name="Fitzgerald M."/>
            <person name="Haas B."/>
            <person name="Abouelleil A."/>
            <person name="Allen A.W."/>
            <person name="Alvarado L."/>
            <person name="Arachchi H.M."/>
            <person name="Berlin A.M."/>
            <person name="Chapman S.B."/>
            <person name="Gainer-Dewar J."/>
            <person name="Goldberg J."/>
            <person name="Griggs A."/>
            <person name="Gujja S."/>
            <person name="Hansen M."/>
            <person name="Howarth C."/>
            <person name="Imamovic A."/>
            <person name="Ireland A."/>
            <person name="Larimer J."/>
            <person name="McCowan C."/>
            <person name="Murphy C."/>
            <person name="Pearson M."/>
            <person name="Poon T.W."/>
            <person name="Priest M."/>
            <person name="Roberts A."/>
            <person name="Saif S."/>
            <person name="Shea T."/>
            <person name="Sisk P."/>
            <person name="Sykes S."/>
            <person name="Wortman J."/>
            <person name="Nusbaum C."/>
            <person name="Birren B."/>
        </authorList>
    </citation>
    <scope>NUCLEOTIDE SEQUENCE [LARGE SCALE GENOMIC DNA]</scope>
    <source>
        <strain evidence="2 3">EC20</strain>
    </source>
</reference>
<gene>
    <name evidence="2" type="ORF">ECBG_00079</name>
</gene>
<name>C9A5B8_ENTCA</name>
<evidence type="ECO:0000313" key="2">
    <source>
        <dbReference type="EMBL" id="EEV37810.2"/>
    </source>
</evidence>
<dbReference type="InterPro" id="IPR013785">
    <property type="entry name" value="Aldolase_TIM"/>
</dbReference>
<reference evidence="2 3" key="1">
    <citation type="submission" date="2009-02" db="EMBL/GenBank/DDBJ databases">
        <authorList>
            <consortium name="The Broad Institute Genome Sequencing Platform"/>
            <person name="Feldgarden M."/>
            <person name="Young S.K."/>
            <person name="Kodira C.D."/>
            <person name="Zeng Q."/>
            <person name="Koehrsen M."/>
            <person name="Alvarado L."/>
            <person name="Berlin A."/>
            <person name="Borenstein D."/>
            <person name="Chen Z."/>
            <person name="Engels R."/>
            <person name="Freedman E."/>
            <person name="Gellesch M."/>
            <person name="Goldberg J."/>
            <person name="Griggs A."/>
            <person name="Gujja S."/>
            <person name="Heiman D."/>
            <person name="Hepburn T."/>
            <person name="Howarth C."/>
            <person name="Jen D."/>
            <person name="Larson L."/>
            <person name="Lewis B."/>
            <person name="Mehta T."/>
            <person name="Park D."/>
            <person name="Pearson M."/>
            <person name="Roberts A."/>
            <person name="Saif S."/>
            <person name="Shea T."/>
            <person name="Shenoy N."/>
            <person name="Sisk P."/>
            <person name="Stolte C."/>
            <person name="Sykes S."/>
            <person name="Walk T."/>
            <person name="White J."/>
            <person name="Yandava C."/>
            <person name="Gilmore M."/>
            <person name="Manson J."/>
            <person name="Palmer K."/>
            <person name="Carniol K."/>
            <person name="Lander E."/>
            <person name="Nusbaum C."/>
            <person name="Galagan J."/>
            <person name="Birren B."/>
        </authorList>
    </citation>
    <scope>NUCLEOTIDE SEQUENCE [LARGE SCALE GENOMIC DNA]</scope>
    <source>
        <strain evidence="2 3">EC20</strain>
    </source>
</reference>
<proteinExistence type="predicted"/>
<evidence type="ECO:0000313" key="3">
    <source>
        <dbReference type="Proteomes" id="UP000012675"/>
    </source>
</evidence>
<dbReference type="EMBL" id="CP004856">
    <property type="protein sequence ID" value="EEV37810.2"/>
    <property type="molecule type" value="Genomic_DNA"/>
</dbReference>
<sequence>MIEKNDNGIYSVRISLDGNEFEHNQMRGNRNSFKNAVNAITLLKNKDLNPEIFFVPTKKNKHCLPFIMDFGKNIGVKVNVRRFMPYGRGAENTTLLLSSEDVADLFHVYEKHYYGNSTFDKCYTIAEKRGNCKLCIQSTAAINIDGNVFSCPFFQEKKFCLGNINDNSLKDILDNLHTSPLMSITDDQLSSKCQKCDIFSLCRGGCRGSAYILSGGDIYSDDPQCAYQLTKY</sequence>
<dbReference type="NCBIfam" id="TIGR04085">
    <property type="entry name" value="rSAM_more_4Fe4S"/>
    <property type="match status" value="1"/>
</dbReference>
<dbReference type="eggNOG" id="COG0535">
    <property type="taxonomic scope" value="Bacteria"/>
</dbReference>
<dbReference type="PANTHER" id="PTHR11228">
    <property type="entry name" value="RADICAL SAM DOMAIN PROTEIN"/>
    <property type="match status" value="1"/>
</dbReference>
<evidence type="ECO:0000259" key="1">
    <source>
        <dbReference type="Pfam" id="PF13186"/>
    </source>
</evidence>
<dbReference type="InterPro" id="IPR050377">
    <property type="entry name" value="Radical_SAM_PqqE_MftC-like"/>
</dbReference>
<dbReference type="KEGG" id="ecas:ECBG_00079"/>
<dbReference type="InterPro" id="IPR058240">
    <property type="entry name" value="rSAM_sf"/>
</dbReference>
<protein>
    <submittedName>
        <fullName evidence="2">Radical SAM additional 4Fe4S-binding SPASM domain-containing protein</fullName>
    </submittedName>
</protein>